<accession>A0AAE9XN19</accession>
<dbReference type="SUPFAM" id="SSF52402">
    <property type="entry name" value="Adenine nucleotide alpha hydrolases-like"/>
    <property type="match status" value="1"/>
</dbReference>
<gene>
    <name evidence="1" type="ORF">PH603_11630</name>
</gene>
<keyword evidence="2" id="KW-1185">Reference proteome</keyword>
<reference evidence="1" key="1">
    <citation type="submission" date="2023-01" db="EMBL/GenBank/DDBJ databases">
        <title>The genome sequence of Kordiimonadaceae bacterium 6D33.</title>
        <authorList>
            <person name="Liu Y."/>
        </authorList>
    </citation>
    <scope>NUCLEOTIDE SEQUENCE</scope>
    <source>
        <strain evidence="1">6D33</strain>
    </source>
</reference>
<dbReference type="AlphaFoldDB" id="A0AAE9XN19"/>
<evidence type="ECO:0000313" key="2">
    <source>
        <dbReference type="Proteomes" id="UP001217500"/>
    </source>
</evidence>
<organism evidence="1 2">
    <name type="scientific">Gimibacter soli</name>
    <dbReference type="NCBI Taxonomy" id="3024400"/>
    <lineage>
        <taxon>Bacteria</taxon>
        <taxon>Pseudomonadati</taxon>
        <taxon>Pseudomonadota</taxon>
        <taxon>Alphaproteobacteria</taxon>
        <taxon>Kordiimonadales</taxon>
        <taxon>Temperatibacteraceae</taxon>
        <taxon>Gimibacter</taxon>
    </lineage>
</organism>
<dbReference type="EMBL" id="CP116805">
    <property type="protein sequence ID" value="WCL53186.1"/>
    <property type="molecule type" value="Genomic_DNA"/>
</dbReference>
<dbReference type="Proteomes" id="UP001217500">
    <property type="component" value="Chromosome"/>
</dbReference>
<dbReference type="KEGG" id="gso:PH603_11630"/>
<evidence type="ECO:0000313" key="1">
    <source>
        <dbReference type="EMBL" id="WCL53186.1"/>
    </source>
</evidence>
<name>A0AAE9XN19_9PROT</name>
<evidence type="ECO:0008006" key="3">
    <source>
        <dbReference type="Google" id="ProtNLM"/>
    </source>
</evidence>
<dbReference type="RefSeq" id="WP_289502698.1">
    <property type="nucleotide sequence ID" value="NZ_CP116805.1"/>
</dbReference>
<proteinExistence type="predicted"/>
<protein>
    <recommendedName>
        <fullName evidence="3">Asparagine synthase</fullName>
    </recommendedName>
</protein>
<sequence>MQALPKQFLISAQDLPVPEGWASTAFGPLIVKSAPELPITHFTEAGGRTVGLLLGWAVFAGSVVGNGYFSLPHSVMLDGFLDAACGRFICLFERDGDTFIIGDAGGLLSLVYSPEHKVACSTSTALQRAFPLEAEPEITAQFDLRSRHGWIPFGLTAWKSLYRLLPDHAVRISSWQAERVRDYPAPSENRSDAGAAIAKIAELVADNVNGFLAMGGSAAHITAGRDSRMSLACARPYAGRLTLETIRAPGDGAMIDVLVGQRLAKIAGIKHRAIDLEDASEEEKAAWLERTGYSVNDSVVGLVRTVEKHDQGHPVLTGTGGEVGRAFYWQDGDMAEHTIAPEALVTRLGFTATPVLVQAATQWLNTTPHQTLTQLLDIAYIEQRLGCWAGPSVYGHRIPVPTFSPFNTRDIYRLMLSLPADYRYAQRLCDDLVRHAWPALAGLQYNRAPGLLKLRFLKSELKRLLPASLKSRLKRILSPR</sequence>